<evidence type="ECO:0000256" key="6">
    <source>
        <dbReference type="ARBA" id="ARBA00022840"/>
    </source>
</evidence>
<keyword evidence="10" id="KW-0378">Hydrolase</keyword>
<dbReference type="RefSeq" id="WP_070102412.1">
    <property type="nucleotide sequence ID" value="NZ_CABIXC010000005.1"/>
</dbReference>
<gene>
    <name evidence="10" type="primary">rbsA_2</name>
    <name evidence="10" type="ORF">ERS852407_02428</name>
</gene>
<evidence type="ECO:0000256" key="4">
    <source>
        <dbReference type="ARBA" id="ARBA00022737"/>
    </source>
</evidence>
<dbReference type="CDD" id="cd03216">
    <property type="entry name" value="ABC_Carb_Monos_I"/>
    <property type="match status" value="1"/>
</dbReference>
<dbReference type="InterPro" id="IPR050107">
    <property type="entry name" value="ABC_carbohydrate_import_ATPase"/>
</dbReference>
<dbReference type="PROSITE" id="PS00211">
    <property type="entry name" value="ABC_TRANSPORTER_1"/>
    <property type="match status" value="1"/>
</dbReference>
<dbReference type="SUPFAM" id="SSF52540">
    <property type="entry name" value="P-loop containing nucleoside triphosphate hydrolases"/>
    <property type="match status" value="2"/>
</dbReference>
<dbReference type="PANTHER" id="PTHR43790:SF9">
    <property type="entry name" value="GALACTOFURANOSE TRANSPORTER ATP-BINDING PROTEIN YTFR"/>
    <property type="match status" value="1"/>
</dbReference>
<organism evidence="10 11">
    <name type="scientific">Hungatella hathewayi</name>
    <dbReference type="NCBI Taxonomy" id="154046"/>
    <lineage>
        <taxon>Bacteria</taxon>
        <taxon>Bacillati</taxon>
        <taxon>Bacillota</taxon>
        <taxon>Clostridia</taxon>
        <taxon>Lachnospirales</taxon>
        <taxon>Lachnospiraceae</taxon>
        <taxon>Hungatella</taxon>
    </lineage>
</organism>
<evidence type="ECO:0000256" key="2">
    <source>
        <dbReference type="ARBA" id="ARBA00022448"/>
    </source>
</evidence>
<dbReference type="InterPro" id="IPR027417">
    <property type="entry name" value="P-loop_NTPase"/>
</dbReference>
<reference evidence="10 11" key="1">
    <citation type="submission" date="2015-09" db="EMBL/GenBank/DDBJ databases">
        <authorList>
            <consortium name="Pathogen Informatics"/>
        </authorList>
    </citation>
    <scope>NUCLEOTIDE SEQUENCE [LARGE SCALE GENOMIC DNA]</scope>
    <source>
        <strain evidence="10 11">2789STDY5608850</strain>
    </source>
</reference>
<comment type="subcellular location">
    <subcellularLocation>
        <location evidence="1">Cell membrane</location>
        <topology evidence="1">Peripheral membrane protein</topology>
    </subcellularLocation>
</comment>
<keyword evidence="7" id="KW-1278">Translocase</keyword>
<dbReference type="EC" id="3.6.3.17" evidence="10"/>
<evidence type="ECO:0000256" key="3">
    <source>
        <dbReference type="ARBA" id="ARBA00022475"/>
    </source>
</evidence>
<name>A0A174E0B6_9FIRM</name>
<evidence type="ECO:0000256" key="1">
    <source>
        <dbReference type="ARBA" id="ARBA00004202"/>
    </source>
</evidence>
<dbReference type="AlphaFoldDB" id="A0A174E0B6"/>
<proteinExistence type="predicted"/>
<dbReference type="Pfam" id="PF00005">
    <property type="entry name" value="ABC_tran"/>
    <property type="match status" value="2"/>
</dbReference>
<dbReference type="InterPro" id="IPR017871">
    <property type="entry name" value="ABC_transporter-like_CS"/>
</dbReference>
<keyword evidence="8" id="KW-0472">Membrane</keyword>
<keyword evidence="2" id="KW-0813">Transport</keyword>
<feature type="domain" description="ABC transporter" evidence="9">
    <location>
        <begin position="255"/>
        <end position="498"/>
    </location>
</feature>
<feature type="domain" description="ABC transporter" evidence="9">
    <location>
        <begin position="7"/>
        <end position="244"/>
    </location>
</feature>
<dbReference type="PROSITE" id="PS50893">
    <property type="entry name" value="ABC_TRANSPORTER_2"/>
    <property type="match status" value="2"/>
</dbReference>
<evidence type="ECO:0000256" key="7">
    <source>
        <dbReference type="ARBA" id="ARBA00022967"/>
    </source>
</evidence>
<dbReference type="FunFam" id="3.40.50.300:FF:000127">
    <property type="entry name" value="Ribose import ATP-binding protein RbsA"/>
    <property type="match status" value="1"/>
</dbReference>
<dbReference type="Gene3D" id="3.40.50.300">
    <property type="entry name" value="P-loop containing nucleotide triphosphate hydrolases"/>
    <property type="match status" value="2"/>
</dbReference>
<dbReference type="EMBL" id="CYZE01000005">
    <property type="protein sequence ID" value="CUO30917.1"/>
    <property type="molecule type" value="Genomic_DNA"/>
</dbReference>
<dbReference type="InterPro" id="IPR003439">
    <property type="entry name" value="ABC_transporter-like_ATP-bd"/>
</dbReference>
<protein>
    <submittedName>
        <fullName evidence="10">Ribose import ATP-binding protein RbsA</fullName>
        <ecNumber evidence="10">3.6.3.17</ecNumber>
    </submittedName>
</protein>
<evidence type="ECO:0000259" key="9">
    <source>
        <dbReference type="PROSITE" id="PS50893"/>
    </source>
</evidence>
<accession>A0A174E0B6</accession>
<keyword evidence="4" id="KW-0677">Repeat</keyword>
<dbReference type="InterPro" id="IPR003593">
    <property type="entry name" value="AAA+_ATPase"/>
</dbReference>
<keyword evidence="3" id="KW-1003">Cell membrane</keyword>
<dbReference type="Proteomes" id="UP000095651">
    <property type="component" value="Unassembled WGS sequence"/>
</dbReference>
<keyword evidence="5" id="KW-0547">Nucleotide-binding</keyword>
<dbReference type="SMART" id="SM00382">
    <property type="entry name" value="AAA"/>
    <property type="match status" value="2"/>
</dbReference>
<evidence type="ECO:0000313" key="10">
    <source>
        <dbReference type="EMBL" id="CUO30917.1"/>
    </source>
</evidence>
<evidence type="ECO:0000313" key="11">
    <source>
        <dbReference type="Proteomes" id="UP000095651"/>
    </source>
</evidence>
<keyword evidence="6 10" id="KW-0067">ATP-binding</keyword>
<dbReference type="GO" id="GO:0016887">
    <property type="term" value="F:ATP hydrolysis activity"/>
    <property type="evidence" value="ECO:0007669"/>
    <property type="project" value="InterPro"/>
</dbReference>
<dbReference type="CDD" id="cd03215">
    <property type="entry name" value="ABC_Carb_Monos_II"/>
    <property type="match status" value="1"/>
</dbReference>
<dbReference type="GO" id="GO:0005524">
    <property type="term" value="F:ATP binding"/>
    <property type="evidence" value="ECO:0007669"/>
    <property type="project" value="UniProtKB-KW"/>
</dbReference>
<dbReference type="PANTHER" id="PTHR43790">
    <property type="entry name" value="CARBOHYDRATE TRANSPORT ATP-BINDING PROTEIN MG119-RELATED"/>
    <property type="match status" value="1"/>
</dbReference>
<evidence type="ECO:0000256" key="5">
    <source>
        <dbReference type="ARBA" id="ARBA00022741"/>
    </source>
</evidence>
<dbReference type="GO" id="GO:0005886">
    <property type="term" value="C:plasma membrane"/>
    <property type="evidence" value="ECO:0007669"/>
    <property type="project" value="UniProtKB-SubCell"/>
</dbReference>
<evidence type="ECO:0000256" key="8">
    <source>
        <dbReference type="ARBA" id="ARBA00023136"/>
    </source>
</evidence>
<sequence>MMEGTYIKLSNVSKTFPGVKALDGIELEIKYGEVHALVGENGAGKSTLIKILAGNYQPDEGALIEIEGEKISGLTPMEAIRRGIIVIYQDFSLFPNLTVAENISISNQLEKKGKPVDWKGMRETAKQALSALGVDIDTDTVLENLSIAKQQLVAISRALACKAKLIIMDEPTSTLSGGEVELLFTIIKNLQARGISILFVSHKLEELFKVCSIFSVIRDGQYIGTYPKEEMDNEKLIKLMVGRKVEFNHQSAKQIGEAVLEVKNLSKEGNFKDISFVLHKGEILGITGLVGAGRTEIIQAICGIACADSGEIYIKGKKVLIRSMEEAVKYGISYVPESRLTEGLILTKSVEDNITITVLKRLRGKSRLISRKKKEDLAKEWIEKLNIKPGYPDMEAQKLSGGNQQKIVVAKWLASEPSILIVDEPTNGIDVGAKSEIHDLLRKLSDQGMGVIMVSSELTEILSISDRVLVVRRGRINGRFDGTEACQTTIMNAAILKNEKAKGGPAS</sequence>